<name>A0A420XXC3_9PEZI</name>
<evidence type="ECO:0000313" key="2">
    <source>
        <dbReference type="EMBL" id="RKU40313.1"/>
    </source>
</evidence>
<dbReference type="AlphaFoldDB" id="A0A420XXC3"/>
<reference evidence="2 3" key="1">
    <citation type="submission" date="2018-08" db="EMBL/GenBank/DDBJ databases">
        <title>Draft genome of the lignicolous fungus Coniochaeta pulveracea.</title>
        <authorList>
            <person name="Borstlap C.J."/>
            <person name="De Witt R.N."/>
            <person name="Botha A."/>
            <person name="Volschenk H."/>
        </authorList>
    </citation>
    <scope>NUCLEOTIDE SEQUENCE [LARGE SCALE GENOMIC DNA]</scope>
    <source>
        <strain evidence="2 3">CAB683</strain>
    </source>
</reference>
<gene>
    <name evidence="2" type="ORF">DL546_001942</name>
</gene>
<accession>A0A420XXC3</accession>
<organism evidence="2 3">
    <name type="scientific">Coniochaeta pulveracea</name>
    <dbReference type="NCBI Taxonomy" id="177199"/>
    <lineage>
        <taxon>Eukaryota</taxon>
        <taxon>Fungi</taxon>
        <taxon>Dikarya</taxon>
        <taxon>Ascomycota</taxon>
        <taxon>Pezizomycotina</taxon>
        <taxon>Sordariomycetes</taxon>
        <taxon>Sordariomycetidae</taxon>
        <taxon>Coniochaetales</taxon>
        <taxon>Coniochaetaceae</taxon>
        <taxon>Coniochaeta</taxon>
    </lineage>
</organism>
<proteinExistence type="predicted"/>
<evidence type="ECO:0000256" key="1">
    <source>
        <dbReference type="SAM" id="MobiDB-lite"/>
    </source>
</evidence>
<feature type="region of interest" description="Disordered" evidence="1">
    <location>
        <begin position="19"/>
        <end position="54"/>
    </location>
</feature>
<sequence>MRKPVVGGLDPRLLAAANALKSAHGPKSTPSRPQLSDRRRLKIDYGRPGEGKKKWARRRTVEVRRRGYDITKRVQPEPFSISRVILDLDAEDSPYVRHFGFRPNAYGRLVPYSDRKKQKDVWNHDPKLDALVERMDDFKHEIRASEEKWHAPLELFDPRRISKRDIMEVVLLGIGDEPNGKSLDANRGTIGAGAKEPEPLRHFLQASGVPDRVLSDEVKTLDFVAAWRKAHPVPVLDRHNLPPSPVQGHVPWPGLHSFKRALAAQLGNGIEETSQDEGNQVCDHFWGNLDGNSSLSPWSTQVIVDGLRTEDPVEALALLHNTALRLASNRLGNCHFPDTITKYAIELAIQTDNFSTIPTFLYRNLPEINKFTVETWLEKNQTSETTAKQRLGFLGLLVKKIAGSRDMEHNSYKVSTRGGLRSNEGDYDAYGPYVQALGSIGAIRTLWHEWHGARSPSSRSTPAYYAEDELSAEVGEDERFREECIRALNLADIKVATHKLGKLLITEVSKA</sequence>
<evidence type="ECO:0000313" key="3">
    <source>
        <dbReference type="Proteomes" id="UP000275385"/>
    </source>
</evidence>
<comment type="caution">
    <text evidence="2">The sequence shown here is derived from an EMBL/GenBank/DDBJ whole genome shotgun (WGS) entry which is preliminary data.</text>
</comment>
<dbReference type="OrthoDB" id="4581301at2759"/>
<dbReference type="EMBL" id="QVQW01000110">
    <property type="protein sequence ID" value="RKU40313.1"/>
    <property type="molecule type" value="Genomic_DNA"/>
</dbReference>
<protein>
    <submittedName>
        <fullName evidence="2">Uncharacterized protein</fullName>
    </submittedName>
</protein>
<dbReference type="Proteomes" id="UP000275385">
    <property type="component" value="Unassembled WGS sequence"/>
</dbReference>
<feature type="compositionally biased region" description="Basic and acidic residues" evidence="1">
    <location>
        <begin position="35"/>
        <end position="54"/>
    </location>
</feature>
<keyword evidence="3" id="KW-1185">Reference proteome</keyword>